<proteinExistence type="predicted"/>
<accession>A0A6V7CCD5</accession>
<dbReference type="RefSeq" id="WP_043907529.1">
    <property type="nucleotide sequence ID" value="NZ_CP018728.1"/>
</dbReference>
<dbReference type="SMART" id="SM00487">
    <property type="entry name" value="DEXDc"/>
    <property type="match status" value="1"/>
</dbReference>
<name>A0A6V7CCD5_9XANT</name>
<dbReference type="SUPFAM" id="SSF52540">
    <property type="entry name" value="P-loop containing nucleoside triphosphate hydrolases"/>
    <property type="match status" value="1"/>
</dbReference>
<sequence>MTRVFQEILPHVVGNDRVREPQREAYEAIAGLATLGTTEKEFGIILPVGCGKSGTITLAPFALKSSRTLVIAPGLNIATQLVKDFDPSNSEMFYQKCAVLCAPPFPEPTEIRGTESNRSDLDSADVVITNVHQLQGGDNRWLQSLPFDYFDLILCDEGHHSVAATWEAIKTKFPNARVINFSATPLRADGQIMGGRVIYSYPIFKAIEAGYVKRLKALQLNPRTLKYVRQNDGEEIEVDLDEVRRLGEEDADFRRSIVTSKETLATVVDASIRELDRLRSEASEARLKIIASALNYEHCRQVVEAYRARGRRADYVHSRENSTANARVLKKLENHELDVIVQVRKLGEGFDHPFLAVAAVLSIFANLSPFVQFVGRIMRVVKQNNPGHPVNRGTVVFHAGANVARRWGDFRQFSKADQSYFDQLLPLEGMELSGQSEREYEPTITTSLPEVMGQSEIQLEEIQLIGSDMNSAIQLLKSKGLIDGDFDPSTQSLKPIPLTKVATRQAARRALNQRIQQAAGMLIGKYSLKADGHQLDRKRIGKTNLQVLLGDLNRRVASHVGKDFGERSEFSQSELDSIEAAFTSIVESLEQEIFSGH</sequence>
<dbReference type="InterPro" id="IPR006935">
    <property type="entry name" value="Helicase/UvrB_N"/>
</dbReference>
<dbReference type="GO" id="GO:0016787">
    <property type="term" value="F:hydrolase activity"/>
    <property type="evidence" value="ECO:0007669"/>
    <property type="project" value="InterPro"/>
</dbReference>
<gene>
    <name evidence="2" type="ORF">CFBP8129_12110</name>
</gene>
<dbReference type="InterPro" id="IPR050742">
    <property type="entry name" value="Helicase_Restrict-Modif_Enz"/>
</dbReference>
<organism evidence="2">
    <name type="scientific">Xanthomonas hortorum pv. gardneri</name>
    <dbReference type="NCBI Taxonomy" id="2754056"/>
    <lineage>
        <taxon>Bacteria</taxon>
        <taxon>Pseudomonadati</taxon>
        <taxon>Pseudomonadota</taxon>
        <taxon>Gammaproteobacteria</taxon>
        <taxon>Lysobacterales</taxon>
        <taxon>Lysobacteraceae</taxon>
        <taxon>Xanthomonas</taxon>
    </lineage>
</organism>
<dbReference type="GO" id="GO:0003677">
    <property type="term" value="F:DNA binding"/>
    <property type="evidence" value="ECO:0007669"/>
    <property type="project" value="InterPro"/>
</dbReference>
<protein>
    <recommendedName>
        <fullName evidence="1">Helicase ATP-binding domain-containing protein</fullName>
    </recommendedName>
</protein>
<evidence type="ECO:0000313" key="2">
    <source>
        <dbReference type="EMBL" id="CAD0314015.1"/>
    </source>
</evidence>
<dbReference type="Gene3D" id="3.40.50.300">
    <property type="entry name" value="P-loop containing nucleotide triphosphate hydrolases"/>
    <property type="match status" value="2"/>
</dbReference>
<dbReference type="EMBL" id="LR828253">
    <property type="protein sequence ID" value="CAD0314005.1"/>
    <property type="molecule type" value="Genomic_DNA"/>
</dbReference>
<dbReference type="CDD" id="cd18785">
    <property type="entry name" value="SF2_C"/>
    <property type="match status" value="1"/>
</dbReference>
<feature type="domain" description="Helicase ATP-binding" evidence="1">
    <location>
        <begin position="33"/>
        <end position="203"/>
    </location>
</feature>
<dbReference type="PANTHER" id="PTHR47396">
    <property type="entry name" value="TYPE I RESTRICTION ENZYME ECOKI R PROTEIN"/>
    <property type="match status" value="1"/>
</dbReference>
<dbReference type="AlphaFoldDB" id="A0A6V7CCD5"/>
<dbReference type="PANTHER" id="PTHR47396:SF1">
    <property type="entry name" value="ATP-DEPENDENT HELICASE IRC3-RELATED"/>
    <property type="match status" value="1"/>
</dbReference>
<dbReference type="EMBL" id="LR828253">
    <property type="protein sequence ID" value="CAD0314015.1"/>
    <property type="molecule type" value="Genomic_DNA"/>
</dbReference>
<dbReference type="GO" id="GO:0005829">
    <property type="term" value="C:cytosol"/>
    <property type="evidence" value="ECO:0007669"/>
    <property type="project" value="TreeGrafter"/>
</dbReference>
<dbReference type="Pfam" id="PF00271">
    <property type="entry name" value="Helicase_C"/>
    <property type="match status" value="1"/>
</dbReference>
<evidence type="ECO:0000259" key="1">
    <source>
        <dbReference type="PROSITE" id="PS51192"/>
    </source>
</evidence>
<dbReference type="InterPro" id="IPR027417">
    <property type="entry name" value="P-loop_NTPase"/>
</dbReference>
<dbReference type="GO" id="GO:0005524">
    <property type="term" value="F:ATP binding"/>
    <property type="evidence" value="ECO:0007669"/>
    <property type="project" value="InterPro"/>
</dbReference>
<dbReference type="GeneID" id="55515150"/>
<dbReference type="InterPro" id="IPR001650">
    <property type="entry name" value="Helicase_C-like"/>
</dbReference>
<dbReference type="Pfam" id="PF04851">
    <property type="entry name" value="ResIII"/>
    <property type="match status" value="1"/>
</dbReference>
<dbReference type="InterPro" id="IPR014001">
    <property type="entry name" value="Helicase_ATP-bd"/>
</dbReference>
<reference evidence="2" key="1">
    <citation type="submission" date="2020-07" db="EMBL/GenBank/DDBJ databases">
        <authorList>
            <person name="Pothier F. J."/>
        </authorList>
    </citation>
    <scope>NUCLEOTIDE SEQUENCE</scope>
    <source>
        <strain evidence="2">CFBP 8129</strain>
    </source>
</reference>
<dbReference type="PROSITE" id="PS51192">
    <property type="entry name" value="HELICASE_ATP_BIND_1"/>
    <property type="match status" value="1"/>
</dbReference>